<gene>
    <name evidence="1" type="ORF">ACFSKL_10350</name>
</gene>
<comment type="caution">
    <text evidence="1">The sequence shown here is derived from an EMBL/GenBank/DDBJ whole genome shotgun (WGS) entry which is preliminary data.</text>
</comment>
<evidence type="ECO:0000313" key="1">
    <source>
        <dbReference type="EMBL" id="MFD2035194.1"/>
    </source>
</evidence>
<sequence>MEHRMKKTLRYIEETLGIHPTVTPIAKSYLDRLPMYIHETFKLYRTDLFNKEIILAELKNDDGLSIRQTEKQVQQIKNLLKQKVVIVLENVQAYNRKRLIEKGINFIMPGKQLYMPDLLIDLREIYVHPKAKQKNETLLPSAQFLMIYQIIHRYQQWKLEEHPFKEIAQKLGYTSMAISNAIDNLKYHELVDVEGGKEKFIRFRYEGNKLWNIAQQQNLLVNPIIKTVYVDEKPKNLFLLHSNTSALPEYTDLNPSRQEYFAIEKTVFYDLKRSNALVNPNDYEGKYALEVWKYNPLALVDELPNDRTVVDPLSLYLSVKDSKDERIDMALDQILEKYRW</sequence>
<proteinExistence type="predicted"/>
<accession>A0ABW4VKM5</accession>
<dbReference type="EMBL" id="JBHUHR010000027">
    <property type="protein sequence ID" value="MFD2035194.1"/>
    <property type="molecule type" value="Genomic_DNA"/>
</dbReference>
<evidence type="ECO:0008006" key="3">
    <source>
        <dbReference type="Google" id="ProtNLM"/>
    </source>
</evidence>
<protein>
    <recommendedName>
        <fullName evidence="3">MarR family transcriptional regulator</fullName>
    </recommendedName>
</protein>
<name>A0ABW4VKM5_9BACT</name>
<reference evidence="2" key="1">
    <citation type="journal article" date="2019" name="Int. J. Syst. Evol. Microbiol.">
        <title>The Global Catalogue of Microorganisms (GCM) 10K type strain sequencing project: providing services to taxonomists for standard genome sequencing and annotation.</title>
        <authorList>
            <consortium name="The Broad Institute Genomics Platform"/>
            <consortium name="The Broad Institute Genome Sequencing Center for Infectious Disease"/>
            <person name="Wu L."/>
            <person name="Ma J."/>
        </authorList>
    </citation>
    <scope>NUCLEOTIDE SEQUENCE [LARGE SCALE GENOMIC DNA]</scope>
    <source>
        <strain evidence="2">CGMCC 1.15180</strain>
    </source>
</reference>
<dbReference type="Proteomes" id="UP001597361">
    <property type="component" value="Unassembled WGS sequence"/>
</dbReference>
<evidence type="ECO:0000313" key="2">
    <source>
        <dbReference type="Proteomes" id="UP001597361"/>
    </source>
</evidence>
<keyword evidence="2" id="KW-1185">Reference proteome</keyword>
<organism evidence="1 2">
    <name type="scientific">Belliella marina</name>
    <dbReference type="NCBI Taxonomy" id="1644146"/>
    <lineage>
        <taxon>Bacteria</taxon>
        <taxon>Pseudomonadati</taxon>
        <taxon>Bacteroidota</taxon>
        <taxon>Cytophagia</taxon>
        <taxon>Cytophagales</taxon>
        <taxon>Cyclobacteriaceae</taxon>
        <taxon>Belliella</taxon>
    </lineage>
</organism>
<dbReference type="RefSeq" id="WP_376885981.1">
    <property type="nucleotide sequence ID" value="NZ_JBHUHR010000027.1"/>
</dbReference>